<dbReference type="InterPro" id="IPR025337">
    <property type="entry name" value="Questin_oxidase-like"/>
</dbReference>
<feature type="signal peptide" evidence="3">
    <location>
        <begin position="1"/>
        <end position="15"/>
    </location>
</feature>
<evidence type="ECO:0000256" key="3">
    <source>
        <dbReference type="SAM" id="SignalP"/>
    </source>
</evidence>
<dbReference type="STRING" id="1077348.A0A2G8SFR1"/>
<dbReference type="Pfam" id="PF14027">
    <property type="entry name" value="Questin_oxidase"/>
    <property type="match status" value="1"/>
</dbReference>
<evidence type="ECO:0008006" key="6">
    <source>
        <dbReference type="Google" id="ProtNLM"/>
    </source>
</evidence>
<keyword evidence="1" id="KW-0560">Oxidoreductase</keyword>
<name>A0A2G8SFR1_9APHY</name>
<dbReference type="OrthoDB" id="10004862at2759"/>
<comment type="caution">
    <text evidence="4">The sequence shown here is derived from an EMBL/GenBank/DDBJ whole genome shotgun (WGS) entry which is preliminary data.</text>
</comment>
<protein>
    <recommendedName>
        <fullName evidence="6">Transporter</fullName>
    </recommendedName>
</protein>
<evidence type="ECO:0000256" key="1">
    <source>
        <dbReference type="ARBA" id="ARBA00023002"/>
    </source>
</evidence>
<keyword evidence="5" id="KW-1185">Reference proteome</keyword>
<evidence type="ECO:0000313" key="5">
    <source>
        <dbReference type="Proteomes" id="UP000230002"/>
    </source>
</evidence>
<evidence type="ECO:0000313" key="4">
    <source>
        <dbReference type="EMBL" id="PIL32609.1"/>
    </source>
</evidence>
<feature type="region of interest" description="Disordered" evidence="2">
    <location>
        <begin position="87"/>
        <end position="123"/>
    </location>
</feature>
<keyword evidence="3" id="KW-0732">Signal</keyword>
<proteinExistence type="predicted"/>
<accession>A0A2G8SFR1</accession>
<gene>
    <name evidence="4" type="ORF">GSI_05312</name>
</gene>
<dbReference type="AlphaFoldDB" id="A0A2G8SFR1"/>
<feature type="chain" id="PRO_5013654727" description="Transporter" evidence="3">
    <location>
        <begin position="16"/>
        <end position="123"/>
    </location>
</feature>
<dbReference type="GO" id="GO:0016491">
    <property type="term" value="F:oxidoreductase activity"/>
    <property type="evidence" value="ECO:0007669"/>
    <property type="project" value="UniProtKB-KW"/>
</dbReference>
<sequence length="123" mass="13021">MHLVTSVIFLPSCAAHFSPGSLCLLVRAYFATSLAVYISRGRPALPLAAFYAGTTARPKTPKSHAVHVAEGTLDGDVPIPEPLAAHRRVDSAAPRRPSRETALRAPVHCRALPDHVPPAPSSS</sequence>
<evidence type="ECO:0000256" key="2">
    <source>
        <dbReference type="SAM" id="MobiDB-lite"/>
    </source>
</evidence>
<reference evidence="4 5" key="1">
    <citation type="journal article" date="2015" name="Sci. Rep.">
        <title>Chromosome-level genome map provides insights into diverse defense mechanisms in the medicinal fungus Ganoderma sinense.</title>
        <authorList>
            <person name="Zhu Y."/>
            <person name="Xu J."/>
            <person name="Sun C."/>
            <person name="Zhou S."/>
            <person name="Xu H."/>
            <person name="Nelson D.R."/>
            <person name="Qian J."/>
            <person name="Song J."/>
            <person name="Luo H."/>
            <person name="Xiang L."/>
            <person name="Li Y."/>
            <person name="Xu Z."/>
            <person name="Ji A."/>
            <person name="Wang L."/>
            <person name="Lu S."/>
            <person name="Hayward A."/>
            <person name="Sun W."/>
            <person name="Li X."/>
            <person name="Schwartz D.C."/>
            <person name="Wang Y."/>
            <person name="Chen S."/>
        </authorList>
    </citation>
    <scope>NUCLEOTIDE SEQUENCE [LARGE SCALE GENOMIC DNA]</scope>
    <source>
        <strain evidence="4 5">ZZ0214-1</strain>
    </source>
</reference>
<organism evidence="4 5">
    <name type="scientific">Ganoderma sinense ZZ0214-1</name>
    <dbReference type="NCBI Taxonomy" id="1077348"/>
    <lineage>
        <taxon>Eukaryota</taxon>
        <taxon>Fungi</taxon>
        <taxon>Dikarya</taxon>
        <taxon>Basidiomycota</taxon>
        <taxon>Agaricomycotina</taxon>
        <taxon>Agaricomycetes</taxon>
        <taxon>Polyporales</taxon>
        <taxon>Polyporaceae</taxon>
        <taxon>Ganoderma</taxon>
    </lineage>
</organism>
<dbReference type="EMBL" id="AYKW01000010">
    <property type="protein sequence ID" value="PIL32609.1"/>
    <property type="molecule type" value="Genomic_DNA"/>
</dbReference>
<dbReference type="Proteomes" id="UP000230002">
    <property type="component" value="Unassembled WGS sequence"/>
</dbReference>